<evidence type="ECO:0000313" key="1">
    <source>
        <dbReference type="EMBL" id="CAL1353811.1"/>
    </source>
</evidence>
<dbReference type="EMBL" id="OZ034813">
    <property type="protein sequence ID" value="CAL1353811.1"/>
    <property type="molecule type" value="Genomic_DNA"/>
</dbReference>
<sequence>MGLLMLRMPILNKSIGQFDYTVHRQISALVLLNINVHIHPNPFNKGGHEGGIGKGSIPVFPFGRSLSHVQAHERCEVNRNTSLSLHKDKQVKFTNNRMTTIPWKEAVDDQPVEESKRIWEERSLDAPLREFRQFNFKLKIVQPPKIASALNALSSSWKIKDLSKLMRLKADSMPQEDRHEMRITGTRKM</sequence>
<evidence type="ECO:0000313" key="2">
    <source>
        <dbReference type="Proteomes" id="UP001497516"/>
    </source>
</evidence>
<reference evidence="1 2" key="1">
    <citation type="submission" date="2024-04" db="EMBL/GenBank/DDBJ databases">
        <authorList>
            <person name="Fracassetti M."/>
        </authorList>
    </citation>
    <scope>NUCLEOTIDE SEQUENCE [LARGE SCALE GENOMIC DNA]</scope>
</reference>
<name>A0AAV2CD60_9ROSI</name>
<dbReference type="Proteomes" id="UP001497516">
    <property type="component" value="Chromosome 1"/>
</dbReference>
<dbReference type="AlphaFoldDB" id="A0AAV2CD60"/>
<keyword evidence="2" id="KW-1185">Reference proteome</keyword>
<organism evidence="1 2">
    <name type="scientific">Linum trigynum</name>
    <dbReference type="NCBI Taxonomy" id="586398"/>
    <lineage>
        <taxon>Eukaryota</taxon>
        <taxon>Viridiplantae</taxon>
        <taxon>Streptophyta</taxon>
        <taxon>Embryophyta</taxon>
        <taxon>Tracheophyta</taxon>
        <taxon>Spermatophyta</taxon>
        <taxon>Magnoliopsida</taxon>
        <taxon>eudicotyledons</taxon>
        <taxon>Gunneridae</taxon>
        <taxon>Pentapetalae</taxon>
        <taxon>rosids</taxon>
        <taxon>fabids</taxon>
        <taxon>Malpighiales</taxon>
        <taxon>Linaceae</taxon>
        <taxon>Linum</taxon>
    </lineage>
</organism>
<proteinExistence type="predicted"/>
<accession>A0AAV2CD60</accession>
<gene>
    <name evidence="1" type="ORF">LTRI10_LOCUS1682</name>
</gene>
<protein>
    <submittedName>
        <fullName evidence="1">Uncharacterized protein</fullName>
    </submittedName>
</protein>